<accession>A0ABY7NSD5</accession>
<evidence type="ECO:0008006" key="3">
    <source>
        <dbReference type="Google" id="ProtNLM"/>
    </source>
</evidence>
<dbReference type="EMBL" id="CP115174">
    <property type="protein sequence ID" value="WBO24415.1"/>
    <property type="molecule type" value="Genomic_DNA"/>
</dbReference>
<evidence type="ECO:0000313" key="2">
    <source>
        <dbReference type="Proteomes" id="UP001210865"/>
    </source>
</evidence>
<protein>
    <recommendedName>
        <fullName evidence="3">S26 family signal peptidase</fullName>
    </recommendedName>
</protein>
<sequence length="130" mass="13758">MLAWVGFGLATLGLSAAQDRLAGPTPWLVWNVSSSAMLGLWRIHPGMGVAVGDMALVRTPDGVRQFAANRHYVPAGVPLLKRVAATDGALRASGSTRAEPVVPGAHHLRPLLAKLAICFRKVGDGKLFQK</sequence>
<gene>
    <name evidence="1" type="ORF">PBT88_10080</name>
</gene>
<name>A0ABY7NSD5_9SPHN</name>
<reference evidence="1 2" key="1">
    <citation type="submission" date="2022-12" db="EMBL/GenBank/DDBJ databases">
        <title>Sphingomonas abieness sp. nov., an endophytic bacterium isolated from Abies koreana.</title>
        <authorList>
            <person name="Jiang L."/>
            <person name="Lee J."/>
        </authorList>
    </citation>
    <scope>NUCLEOTIDE SEQUENCE [LARGE SCALE GENOMIC DNA]</scope>
    <source>
        <strain evidence="2">PAMB 00755</strain>
    </source>
</reference>
<proteinExistence type="predicted"/>
<organism evidence="1 2">
    <name type="scientific">Sphingomonas abietis</name>
    <dbReference type="NCBI Taxonomy" id="3012344"/>
    <lineage>
        <taxon>Bacteria</taxon>
        <taxon>Pseudomonadati</taxon>
        <taxon>Pseudomonadota</taxon>
        <taxon>Alphaproteobacteria</taxon>
        <taxon>Sphingomonadales</taxon>
        <taxon>Sphingomonadaceae</taxon>
        <taxon>Sphingomonas</taxon>
    </lineage>
</organism>
<dbReference type="Proteomes" id="UP001210865">
    <property type="component" value="Chromosome"/>
</dbReference>
<keyword evidence="2" id="KW-1185">Reference proteome</keyword>
<evidence type="ECO:0000313" key="1">
    <source>
        <dbReference type="EMBL" id="WBO24415.1"/>
    </source>
</evidence>
<dbReference type="RefSeq" id="WP_270079037.1">
    <property type="nucleotide sequence ID" value="NZ_CP115174.1"/>
</dbReference>